<protein>
    <submittedName>
        <fullName evidence="1">Uncharacterized protein</fullName>
    </submittedName>
</protein>
<accession>A0AA39QYH4</accession>
<sequence>MASIGRFALAAASATQETTLALASLKFNFSLVKIEPPVAYSRFGSALSTKRKREAENGSTHVTARKLGALFADDVPQIPNLSHAYGLRVSEIAENPKFNPRGSVSNGPLADHIGADGTSIWAAATSGRGAMAVHLLACLLARVWTAAEAISIWSEVVAARKAVLQSRLQEDNFHIGLVTASQIEVNRDQLLEWDASARAWLRTADSAMRT</sequence>
<dbReference type="Proteomes" id="UP001166286">
    <property type="component" value="Unassembled WGS sequence"/>
</dbReference>
<name>A0AA39QYH4_9LECA</name>
<comment type="caution">
    <text evidence="1">The sequence shown here is derived from an EMBL/GenBank/DDBJ whole genome shotgun (WGS) entry which is preliminary data.</text>
</comment>
<keyword evidence="2" id="KW-1185">Reference proteome</keyword>
<gene>
    <name evidence="1" type="ORF">JMJ35_007213</name>
</gene>
<evidence type="ECO:0000313" key="2">
    <source>
        <dbReference type="Proteomes" id="UP001166286"/>
    </source>
</evidence>
<dbReference type="AlphaFoldDB" id="A0AA39QYH4"/>
<organism evidence="1 2">
    <name type="scientific">Cladonia borealis</name>
    <dbReference type="NCBI Taxonomy" id="184061"/>
    <lineage>
        <taxon>Eukaryota</taxon>
        <taxon>Fungi</taxon>
        <taxon>Dikarya</taxon>
        <taxon>Ascomycota</taxon>
        <taxon>Pezizomycotina</taxon>
        <taxon>Lecanoromycetes</taxon>
        <taxon>OSLEUM clade</taxon>
        <taxon>Lecanoromycetidae</taxon>
        <taxon>Lecanorales</taxon>
        <taxon>Lecanorineae</taxon>
        <taxon>Cladoniaceae</taxon>
        <taxon>Cladonia</taxon>
    </lineage>
</organism>
<reference evidence="1" key="1">
    <citation type="submission" date="2023-03" db="EMBL/GenBank/DDBJ databases">
        <title>Complete genome of Cladonia borealis.</title>
        <authorList>
            <person name="Park H."/>
        </authorList>
    </citation>
    <scope>NUCLEOTIDE SEQUENCE</scope>
    <source>
        <strain evidence="1">ANT050790</strain>
    </source>
</reference>
<proteinExistence type="predicted"/>
<evidence type="ECO:0000313" key="1">
    <source>
        <dbReference type="EMBL" id="KAK0510781.1"/>
    </source>
</evidence>
<dbReference type="EMBL" id="JAFEKC020000015">
    <property type="protein sequence ID" value="KAK0510781.1"/>
    <property type="molecule type" value="Genomic_DNA"/>
</dbReference>